<evidence type="ECO:0000313" key="2">
    <source>
        <dbReference type="EMBL" id="MPN14337.1"/>
    </source>
</evidence>
<feature type="compositionally biased region" description="Basic residues" evidence="1">
    <location>
        <begin position="122"/>
        <end position="140"/>
    </location>
</feature>
<evidence type="ECO:0000256" key="1">
    <source>
        <dbReference type="SAM" id="MobiDB-lite"/>
    </source>
</evidence>
<dbReference type="AlphaFoldDB" id="A0A645FIZ6"/>
<reference evidence="2" key="1">
    <citation type="submission" date="2019-08" db="EMBL/GenBank/DDBJ databases">
        <authorList>
            <person name="Kucharzyk K."/>
            <person name="Murdoch R.W."/>
            <person name="Higgins S."/>
            <person name="Loffler F."/>
        </authorList>
    </citation>
    <scope>NUCLEOTIDE SEQUENCE</scope>
</reference>
<dbReference type="EMBL" id="VSSQ01060946">
    <property type="protein sequence ID" value="MPN14337.1"/>
    <property type="molecule type" value="Genomic_DNA"/>
</dbReference>
<feature type="compositionally biased region" description="Low complexity" evidence="1">
    <location>
        <begin position="163"/>
        <end position="173"/>
    </location>
</feature>
<organism evidence="2">
    <name type="scientific">bioreactor metagenome</name>
    <dbReference type="NCBI Taxonomy" id="1076179"/>
    <lineage>
        <taxon>unclassified sequences</taxon>
        <taxon>metagenomes</taxon>
        <taxon>ecological metagenomes</taxon>
    </lineage>
</organism>
<feature type="compositionally biased region" description="Low complexity" evidence="1">
    <location>
        <begin position="98"/>
        <end position="107"/>
    </location>
</feature>
<feature type="compositionally biased region" description="Polar residues" evidence="1">
    <location>
        <begin position="141"/>
        <end position="154"/>
    </location>
</feature>
<protein>
    <submittedName>
        <fullName evidence="2">Uncharacterized protein</fullName>
    </submittedName>
</protein>
<feature type="compositionally biased region" description="Basic residues" evidence="1">
    <location>
        <begin position="81"/>
        <end position="97"/>
    </location>
</feature>
<gene>
    <name evidence="2" type="ORF">SDC9_161664</name>
</gene>
<comment type="caution">
    <text evidence="2">The sequence shown here is derived from an EMBL/GenBank/DDBJ whole genome shotgun (WGS) entry which is preliminary data.</text>
</comment>
<sequence>MPSRSSMKPKPLLAGMRPARTPATHPSSNRSLIDCRRWVSSSSRFSTAGYPCPTSCIPNSAGTPRPPPWPKSLRHRRIRLKLLHHRKRSPRILHRRSMPSSTSRRPPLLQPNSRQKPPPRSLSRRPQRSPYQPHHRRPSVTKRSMPNCCASSSRKPTKCLAPSVSNSNSRVRNPQTANTSPPSGAASIPSRAAAAWWACAISVKPPGGWSRP</sequence>
<proteinExistence type="predicted"/>
<feature type="region of interest" description="Disordered" evidence="1">
    <location>
        <begin position="81"/>
        <end position="189"/>
    </location>
</feature>
<feature type="region of interest" description="Disordered" evidence="1">
    <location>
        <begin position="1"/>
        <end position="31"/>
    </location>
</feature>
<feature type="compositionally biased region" description="Low complexity" evidence="1">
    <location>
        <begin position="180"/>
        <end position="189"/>
    </location>
</feature>
<accession>A0A645FIZ6</accession>
<name>A0A645FIZ6_9ZZZZ</name>